<keyword evidence="1" id="KW-0004">4Fe-4S</keyword>
<evidence type="ECO:0000256" key="6">
    <source>
        <dbReference type="ARBA" id="ARBA00022806"/>
    </source>
</evidence>
<keyword evidence="8" id="KW-0408">Iron</keyword>
<evidence type="ECO:0000256" key="13">
    <source>
        <dbReference type="ARBA" id="ARBA00038058"/>
    </source>
</evidence>
<feature type="domain" description="Helicase ATP-binding" evidence="14">
    <location>
        <begin position="199"/>
        <end position="451"/>
    </location>
</feature>
<dbReference type="PANTHER" id="PTHR11472">
    <property type="entry name" value="DNA REPAIR DEAD HELICASE RAD3/XP-D SUBFAMILY MEMBER"/>
    <property type="match status" value="1"/>
</dbReference>
<evidence type="ECO:0000256" key="12">
    <source>
        <dbReference type="ARBA" id="ARBA00023235"/>
    </source>
</evidence>
<keyword evidence="9" id="KW-0411">Iron-sulfur</keyword>
<dbReference type="InterPro" id="IPR045028">
    <property type="entry name" value="DinG/Rad3-like"/>
</dbReference>
<name>A0A1G5G886_9FIRM</name>
<dbReference type="Pfam" id="PF06733">
    <property type="entry name" value="DEAD_2"/>
    <property type="match status" value="1"/>
</dbReference>
<organism evidence="15 16">
    <name type="scientific">Butyrivibrio hungatei</name>
    <dbReference type="NCBI Taxonomy" id="185008"/>
    <lineage>
        <taxon>Bacteria</taxon>
        <taxon>Bacillati</taxon>
        <taxon>Bacillota</taxon>
        <taxon>Clostridia</taxon>
        <taxon>Lachnospirales</taxon>
        <taxon>Lachnospiraceae</taxon>
        <taxon>Butyrivibrio</taxon>
    </lineage>
</organism>
<dbReference type="GO" id="GO:0003678">
    <property type="term" value="F:DNA helicase activity"/>
    <property type="evidence" value="ECO:0007669"/>
    <property type="project" value="InterPro"/>
</dbReference>
<dbReference type="Gene3D" id="1.10.275.40">
    <property type="match status" value="1"/>
</dbReference>
<evidence type="ECO:0000256" key="1">
    <source>
        <dbReference type="ARBA" id="ARBA00022485"/>
    </source>
</evidence>
<dbReference type="Gene3D" id="1.10.30.20">
    <property type="entry name" value="Bacterial XPD DNA helicase, FeS cluster domain"/>
    <property type="match status" value="1"/>
</dbReference>
<dbReference type="OrthoDB" id="9765586at2"/>
<accession>A0A1G5G886</accession>
<keyword evidence="5" id="KW-0378">Hydrolase</keyword>
<keyword evidence="10" id="KW-0238">DNA-binding</keyword>
<dbReference type="Proteomes" id="UP000183047">
    <property type="component" value="Unassembled WGS sequence"/>
</dbReference>
<evidence type="ECO:0000256" key="11">
    <source>
        <dbReference type="ARBA" id="ARBA00023204"/>
    </source>
</evidence>
<dbReference type="GO" id="GO:0046872">
    <property type="term" value="F:metal ion binding"/>
    <property type="evidence" value="ECO:0007669"/>
    <property type="project" value="UniProtKB-KW"/>
</dbReference>
<dbReference type="RefSeq" id="WP_074463169.1">
    <property type="nucleotide sequence ID" value="NZ_FMUR01000019.1"/>
</dbReference>
<dbReference type="GO" id="GO:0051539">
    <property type="term" value="F:4 iron, 4 sulfur cluster binding"/>
    <property type="evidence" value="ECO:0007669"/>
    <property type="project" value="UniProtKB-KW"/>
</dbReference>
<dbReference type="EMBL" id="FMUR01000019">
    <property type="protein sequence ID" value="SCY47765.1"/>
    <property type="molecule type" value="Genomic_DNA"/>
</dbReference>
<evidence type="ECO:0000256" key="9">
    <source>
        <dbReference type="ARBA" id="ARBA00023014"/>
    </source>
</evidence>
<keyword evidence="6 15" id="KW-0347">Helicase</keyword>
<dbReference type="InterPro" id="IPR006555">
    <property type="entry name" value="ATP-dep_Helicase_C"/>
</dbReference>
<evidence type="ECO:0000256" key="3">
    <source>
        <dbReference type="ARBA" id="ARBA00022741"/>
    </source>
</evidence>
<dbReference type="Gene3D" id="3.40.50.300">
    <property type="entry name" value="P-loop containing nucleotide triphosphate hydrolases"/>
    <property type="match status" value="2"/>
</dbReference>
<dbReference type="InterPro" id="IPR010614">
    <property type="entry name" value="RAD3-like_helicase_DEAD"/>
</dbReference>
<gene>
    <name evidence="15" type="ORF">SAMN02910451_02758</name>
</gene>
<sequence length="821" mass="94749">MENYSIEISVRRLVEFVLRSGSIDNRIHQVSADAMQEGSRIHRMIQKSMGPDYHAEVPLKYTYNTGRYDLIIEGRADGILDKFFNEASYDAQESLFEGGKDLPLVDEIKGTYRDLKKMKEPVEVHLAQAKCYAAIYLGQKNCPGIKVRMSYCNMDTEEMKYFDYKYSSEEITAWFENLIKKYLKWSDFEYEWDGIRTASIKAVQFPFSYREGQKDLAAGVYRTIIHGKKLFLEAPTGTGKTITTVFPTVKAMGEGKTSKIFYLTAKTITRTVAEDAYNTLRESQDLKFKTVTITARDKICFLEEDKRECNPEACPYANGHYDRINDAIYDLLTNEDSFDREKIVKYAQKHEVCPFEMSLDMSLWADGVICDYNYVFDPFVYLRRFFADGVKSDYVFLVDETHNLLDRGRDMYSAALRKESFLELKSTIKEFHPRIAGHLDKCNKELLELKRNCDGCTVVDSIEKFVNALNRLSGIISEYLEEHTTGPCREELLLFYFDISRFLTIYDKVDDHYVIYSEFAEDGSFILRLSCVDPSLNLAECMGRGRSSILFSATLLPIQYYKKLLGGTDEDFEIYAKSVFDPSRLGIFIGKDVTSRYSRRSSEQYYNIASYIHNIIKARGGNYLIFFPSHSFLDEVYDIYEKEFWDAGTTELLVQKSYMTEEARESFLDRFSQGNDVNLNEFIHMDIEVEEDRNILGFCVMGGIFSEGIDLKNDSLIGVIIVGTGIPLVCNEREILRNYFEEKGVDGFDYAYRYPGMNKVLQAAGRVIRTEEDKGVVALLDDRFTQAGYRALFPREWIKMKPVLTTSVKDAVSQFWCGFND</sequence>
<dbReference type="SMART" id="SM00488">
    <property type="entry name" value="DEXDc2"/>
    <property type="match status" value="1"/>
</dbReference>
<dbReference type="AlphaFoldDB" id="A0A1G5G886"/>
<dbReference type="PROSITE" id="PS51193">
    <property type="entry name" value="HELICASE_ATP_BIND_2"/>
    <property type="match status" value="1"/>
</dbReference>
<evidence type="ECO:0000256" key="7">
    <source>
        <dbReference type="ARBA" id="ARBA00022840"/>
    </source>
</evidence>
<dbReference type="InterPro" id="IPR006554">
    <property type="entry name" value="Helicase-like_DEXD_c2"/>
</dbReference>
<dbReference type="GO" id="GO:0006281">
    <property type="term" value="P:DNA repair"/>
    <property type="evidence" value="ECO:0007669"/>
    <property type="project" value="UniProtKB-KW"/>
</dbReference>
<dbReference type="InterPro" id="IPR011604">
    <property type="entry name" value="PDDEXK-like_dom_sf"/>
</dbReference>
<keyword evidence="16" id="KW-1185">Reference proteome</keyword>
<keyword evidence="12" id="KW-0413">Isomerase</keyword>
<dbReference type="SMART" id="SM00491">
    <property type="entry name" value="HELICc2"/>
    <property type="match status" value="1"/>
</dbReference>
<keyword evidence="4" id="KW-0227">DNA damage</keyword>
<evidence type="ECO:0000313" key="16">
    <source>
        <dbReference type="Proteomes" id="UP000183047"/>
    </source>
</evidence>
<dbReference type="Pfam" id="PF00270">
    <property type="entry name" value="DEAD"/>
    <property type="match status" value="1"/>
</dbReference>
<proteinExistence type="inferred from homology"/>
<dbReference type="InterPro" id="IPR042493">
    <property type="entry name" value="XPD_DNA_FeS"/>
</dbReference>
<evidence type="ECO:0000256" key="10">
    <source>
        <dbReference type="ARBA" id="ARBA00023125"/>
    </source>
</evidence>
<dbReference type="InterPro" id="IPR011545">
    <property type="entry name" value="DEAD/DEAH_box_helicase_dom"/>
</dbReference>
<dbReference type="GO" id="GO:0003677">
    <property type="term" value="F:DNA binding"/>
    <property type="evidence" value="ECO:0007669"/>
    <property type="project" value="UniProtKB-KW"/>
</dbReference>
<evidence type="ECO:0000313" key="15">
    <source>
        <dbReference type="EMBL" id="SCY47765.1"/>
    </source>
</evidence>
<comment type="similarity">
    <text evidence="13">Belongs to the helicase family. DinG subfamily.</text>
</comment>
<evidence type="ECO:0000256" key="4">
    <source>
        <dbReference type="ARBA" id="ARBA00022763"/>
    </source>
</evidence>
<keyword evidence="11" id="KW-0234">DNA repair</keyword>
<dbReference type="InterPro" id="IPR014013">
    <property type="entry name" value="Helic_SF1/SF2_ATP-bd_DinG/Rad3"/>
</dbReference>
<protein>
    <submittedName>
        <fullName evidence="15">Rad3-related DNA helicase</fullName>
    </submittedName>
</protein>
<reference evidence="16" key="1">
    <citation type="submission" date="2016-10" db="EMBL/GenBank/DDBJ databases">
        <authorList>
            <person name="Varghese N."/>
            <person name="Submissions S."/>
        </authorList>
    </citation>
    <scope>NUCLEOTIDE SEQUENCE [LARGE SCALE GENOMIC DNA]</scope>
    <source>
        <strain evidence="16">XBD2006</strain>
    </source>
</reference>
<dbReference type="InterPro" id="IPR027417">
    <property type="entry name" value="P-loop_NTPase"/>
</dbReference>
<dbReference type="SUPFAM" id="SSF52540">
    <property type="entry name" value="P-loop containing nucleoside triphosphate hydrolases"/>
    <property type="match status" value="2"/>
</dbReference>
<evidence type="ECO:0000256" key="8">
    <source>
        <dbReference type="ARBA" id="ARBA00023004"/>
    </source>
</evidence>
<dbReference type="Gene3D" id="3.90.320.10">
    <property type="match status" value="1"/>
</dbReference>
<dbReference type="GO" id="GO:0016818">
    <property type="term" value="F:hydrolase activity, acting on acid anhydrides, in phosphorus-containing anhydrides"/>
    <property type="evidence" value="ECO:0007669"/>
    <property type="project" value="InterPro"/>
</dbReference>
<keyword evidence="2" id="KW-0479">Metal-binding</keyword>
<keyword evidence="3" id="KW-0547">Nucleotide-binding</keyword>
<keyword evidence="7" id="KW-0067">ATP-binding</keyword>
<evidence type="ECO:0000256" key="5">
    <source>
        <dbReference type="ARBA" id="ARBA00022801"/>
    </source>
</evidence>
<dbReference type="Pfam" id="PF13307">
    <property type="entry name" value="Helicase_C_2"/>
    <property type="match status" value="1"/>
</dbReference>
<evidence type="ECO:0000259" key="14">
    <source>
        <dbReference type="PROSITE" id="PS51193"/>
    </source>
</evidence>
<dbReference type="PANTHER" id="PTHR11472:SF34">
    <property type="entry name" value="REGULATOR OF TELOMERE ELONGATION HELICASE 1"/>
    <property type="match status" value="1"/>
</dbReference>
<dbReference type="STRING" id="185008.bhn_I0684"/>
<evidence type="ECO:0000256" key="2">
    <source>
        <dbReference type="ARBA" id="ARBA00022723"/>
    </source>
</evidence>
<dbReference type="GO" id="GO:0005524">
    <property type="term" value="F:ATP binding"/>
    <property type="evidence" value="ECO:0007669"/>
    <property type="project" value="UniProtKB-KW"/>
</dbReference>